<evidence type="ECO:0000313" key="3">
    <source>
        <dbReference type="Proteomes" id="UP000593567"/>
    </source>
</evidence>
<accession>A0A7J7J6R8</accession>
<protein>
    <submittedName>
        <fullName evidence="2">Uncharacterized protein</fullName>
    </submittedName>
</protein>
<evidence type="ECO:0000313" key="2">
    <source>
        <dbReference type="EMBL" id="KAF6021852.1"/>
    </source>
</evidence>
<feature type="compositionally biased region" description="Low complexity" evidence="1">
    <location>
        <begin position="33"/>
        <end position="55"/>
    </location>
</feature>
<gene>
    <name evidence="2" type="ORF">EB796_019837</name>
</gene>
<comment type="caution">
    <text evidence="2">The sequence shown here is derived from an EMBL/GenBank/DDBJ whole genome shotgun (WGS) entry which is preliminary data.</text>
</comment>
<name>A0A7J7J6R8_BUGNE</name>
<dbReference type="EMBL" id="VXIV02002948">
    <property type="protein sequence ID" value="KAF6021852.1"/>
    <property type="molecule type" value="Genomic_DNA"/>
</dbReference>
<proteinExistence type="predicted"/>
<organism evidence="2 3">
    <name type="scientific">Bugula neritina</name>
    <name type="common">Brown bryozoan</name>
    <name type="synonym">Sertularia neritina</name>
    <dbReference type="NCBI Taxonomy" id="10212"/>
    <lineage>
        <taxon>Eukaryota</taxon>
        <taxon>Metazoa</taxon>
        <taxon>Spiralia</taxon>
        <taxon>Lophotrochozoa</taxon>
        <taxon>Bryozoa</taxon>
        <taxon>Gymnolaemata</taxon>
        <taxon>Cheilostomatida</taxon>
        <taxon>Flustrina</taxon>
        <taxon>Buguloidea</taxon>
        <taxon>Bugulidae</taxon>
        <taxon>Bugula</taxon>
    </lineage>
</organism>
<feature type="region of interest" description="Disordered" evidence="1">
    <location>
        <begin position="24"/>
        <end position="62"/>
    </location>
</feature>
<keyword evidence="3" id="KW-1185">Reference proteome</keyword>
<sequence>MTSIETDCDSPASLYQESARVLENHQPNTVRNSVTPSSSSSSYSTSTISSTATTSPIVGGSISSNSVATTVGRAITKNNQHLPQNYSRDFQVPSEPLFNQRQHSFGRNEGPPQAWVKPTHLQRQHSYHSLAAGAGGFSKQQRPQLQGYFHNSGVSKTQRFPVGFGRQPSLQHDPPSHYQSSGFQVFDQPVYTTSVTNSGSSPASVSNVRYIRPPVSPPTGGYEGPLIPPPGFPLHDISAVTNNSSTIADLSNQMLAASISAPMTSTNSVWSNTATNFNADGDYEDSDSEEDDLTHPNKFPVEIEYHGNKNCMSGVKVKQMKNTVYDPLAAQSRSETQHVKYYQKDLVRICRCGQYSQMEGALSHGRNNDCDGYEIHYSQKCKWKAYDDFKTGARVLIRLCKCYKPT</sequence>
<evidence type="ECO:0000256" key="1">
    <source>
        <dbReference type="SAM" id="MobiDB-lite"/>
    </source>
</evidence>
<dbReference type="Proteomes" id="UP000593567">
    <property type="component" value="Unassembled WGS sequence"/>
</dbReference>
<dbReference type="AlphaFoldDB" id="A0A7J7J6R8"/>
<reference evidence="2" key="1">
    <citation type="submission" date="2020-06" db="EMBL/GenBank/DDBJ databases">
        <title>Draft genome of Bugula neritina, a colonial animal packing powerful symbionts and potential medicines.</title>
        <authorList>
            <person name="Rayko M."/>
        </authorList>
    </citation>
    <scope>NUCLEOTIDE SEQUENCE [LARGE SCALE GENOMIC DNA]</scope>
    <source>
        <strain evidence="2">Kwan_BN1</strain>
    </source>
</reference>